<accession>A0ABR0UW10</accession>
<keyword evidence="1" id="KW-0175">Coiled coil</keyword>
<dbReference type="EMBL" id="JABTTQ020001996">
    <property type="protein sequence ID" value="KAK6126812.1"/>
    <property type="molecule type" value="Genomic_DNA"/>
</dbReference>
<feature type="coiled-coil region" evidence="1">
    <location>
        <begin position="117"/>
        <end position="165"/>
    </location>
</feature>
<dbReference type="Proteomes" id="UP001318860">
    <property type="component" value="Unassembled WGS sequence"/>
</dbReference>
<reference evidence="2 3" key="1">
    <citation type="journal article" date="2021" name="Comput. Struct. Biotechnol. J.">
        <title>De novo genome assembly of the potent medicinal plant Rehmannia glutinosa using nanopore technology.</title>
        <authorList>
            <person name="Ma L."/>
            <person name="Dong C."/>
            <person name="Song C."/>
            <person name="Wang X."/>
            <person name="Zheng X."/>
            <person name="Niu Y."/>
            <person name="Chen S."/>
            <person name="Feng W."/>
        </authorList>
    </citation>
    <scope>NUCLEOTIDE SEQUENCE [LARGE SCALE GENOMIC DNA]</scope>
    <source>
        <strain evidence="2">DH-2019</strain>
    </source>
</reference>
<keyword evidence="3" id="KW-1185">Reference proteome</keyword>
<protein>
    <submittedName>
        <fullName evidence="2">Uncharacterized protein</fullName>
    </submittedName>
</protein>
<comment type="caution">
    <text evidence="2">The sequence shown here is derived from an EMBL/GenBank/DDBJ whole genome shotgun (WGS) entry which is preliminary data.</text>
</comment>
<name>A0ABR0UW10_REHGL</name>
<evidence type="ECO:0000313" key="3">
    <source>
        <dbReference type="Proteomes" id="UP001318860"/>
    </source>
</evidence>
<evidence type="ECO:0000256" key="1">
    <source>
        <dbReference type="SAM" id="Coils"/>
    </source>
</evidence>
<sequence>MEPSSFDPELIRSPIDTPNQNFFTGNSILKNKDGLLAAQYIQGHCPYPDRVALDKLSSPDLVKTFCMDRTRGHVKVSSLIIQTRIGFIDPTLVRELETLKKENKRLKVREAKFLNSVREHKDKLLGLERSISNSESKIKELGKENANLKAELKDTQVQAREEGIEIGRRDFLKSKEGVMQQYEFTFDQAELQLQAMGIQEPLDRDGSPALLKDLEGFVFSKVANEINLTSDETFISALNDQTLLADLQAAVSQAAAE</sequence>
<organism evidence="2 3">
    <name type="scientific">Rehmannia glutinosa</name>
    <name type="common">Chinese foxglove</name>
    <dbReference type="NCBI Taxonomy" id="99300"/>
    <lineage>
        <taxon>Eukaryota</taxon>
        <taxon>Viridiplantae</taxon>
        <taxon>Streptophyta</taxon>
        <taxon>Embryophyta</taxon>
        <taxon>Tracheophyta</taxon>
        <taxon>Spermatophyta</taxon>
        <taxon>Magnoliopsida</taxon>
        <taxon>eudicotyledons</taxon>
        <taxon>Gunneridae</taxon>
        <taxon>Pentapetalae</taxon>
        <taxon>asterids</taxon>
        <taxon>lamiids</taxon>
        <taxon>Lamiales</taxon>
        <taxon>Orobanchaceae</taxon>
        <taxon>Rehmannieae</taxon>
        <taxon>Rehmannia</taxon>
    </lineage>
</organism>
<proteinExistence type="predicted"/>
<evidence type="ECO:0000313" key="2">
    <source>
        <dbReference type="EMBL" id="KAK6126812.1"/>
    </source>
</evidence>
<gene>
    <name evidence="2" type="ORF">DH2020_039443</name>
</gene>